<accession>A0A9P0CWG7</accession>
<dbReference type="EMBL" id="OV651833">
    <property type="protein sequence ID" value="CAH1107475.1"/>
    <property type="molecule type" value="Genomic_DNA"/>
</dbReference>
<reference evidence="2" key="1">
    <citation type="submission" date="2022-01" db="EMBL/GenBank/DDBJ databases">
        <authorList>
            <person name="King R."/>
        </authorList>
    </citation>
    <scope>NUCLEOTIDE SEQUENCE</scope>
</reference>
<dbReference type="AlphaFoldDB" id="A0A9P0CWG7"/>
<sequence>MDNDSDTMSISEEDSMSDDGIESDYSRSTIEVNLSDYEDFEVLSLDGGEFEYKINDKQLVNNLKWICYEREKPCCVVQCFYQVTNIKLCNFCFYQVMVNFEENVNPHHINQHFTGSVDSILNNLYLCESCKVSLYVMCLAQYCVTCNNVSL</sequence>
<feature type="region of interest" description="Disordered" evidence="1">
    <location>
        <begin position="1"/>
        <end position="22"/>
    </location>
</feature>
<evidence type="ECO:0000313" key="2">
    <source>
        <dbReference type="EMBL" id="CAH1107475.1"/>
    </source>
</evidence>
<name>A0A9P0CWG7_9CUCU</name>
<evidence type="ECO:0000313" key="3">
    <source>
        <dbReference type="Proteomes" id="UP001153636"/>
    </source>
</evidence>
<organism evidence="2 3">
    <name type="scientific">Psylliodes chrysocephalus</name>
    <dbReference type="NCBI Taxonomy" id="3402493"/>
    <lineage>
        <taxon>Eukaryota</taxon>
        <taxon>Metazoa</taxon>
        <taxon>Ecdysozoa</taxon>
        <taxon>Arthropoda</taxon>
        <taxon>Hexapoda</taxon>
        <taxon>Insecta</taxon>
        <taxon>Pterygota</taxon>
        <taxon>Neoptera</taxon>
        <taxon>Endopterygota</taxon>
        <taxon>Coleoptera</taxon>
        <taxon>Polyphaga</taxon>
        <taxon>Cucujiformia</taxon>
        <taxon>Chrysomeloidea</taxon>
        <taxon>Chrysomelidae</taxon>
        <taxon>Galerucinae</taxon>
        <taxon>Alticini</taxon>
        <taxon>Psylliodes</taxon>
    </lineage>
</organism>
<protein>
    <submittedName>
        <fullName evidence="2">Uncharacterized protein</fullName>
    </submittedName>
</protein>
<evidence type="ECO:0000256" key="1">
    <source>
        <dbReference type="SAM" id="MobiDB-lite"/>
    </source>
</evidence>
<keyword evidence="3" id="KW-1185">Reference proteome</keyword>
<dbReference type="Proteomes" id="UP001153636">
    <property type="component" value="Chromosome 21"/>
</dbReference>
<proteinExistence type="predicted"/>
<gene>
    <name evidence="2" type="ORF">PSYICH_LOCUS8045</name>
</gene>